<accession>A0A5S9M3F5</accession>
<dbReference type="Proteomes" id="UP000464658">
    <property type="component" value="Chromosome"/>
</dbReference>
<name>A0A5S9M3F5_BACIA</name>
<dbReference type="AlphaFoldDB" id="A0A5S9M3F5"/>
<evidence type="ECO:0000313" key="2">
    <source>
        <dbReference type="Proteomes" id="UP000464658"/>
    </source>
</evidence>
<proteinExistence type="predicted"/>
<gene>
    <name evidence="1" type="ORF">BsIDN1_12910</name>
</gene>
<protein>
    <submittedName>
        <fullName evidence="1">Uncharacterized protein</fullName>
    </submittedName>
</protein>
<evidence type="ECO:0000313" key="1">
    <source>
        <dbReference type="EMBL" id="BBP87673.1"/>
    </source>
</evidence>
<dbReference type="EMBL" id="AP021906">
    <property type="protein sequence ID" value="BBP87673.1"/>
    <property type="molecule type" value="Genomic_DNA"/>
</dbReference>
<organism evidence="1 2">
    <name type="scientific">Bacillus safensis</name>
    <dbReference type="NCBI Taxonomy" id="561879"/>
    <lineage>
        <taxon>Bacteria</taxon>
        <taxon>Bacillati</taxon>
        <taxon>Bacillota</taxon>
        <taxon>Bacilli</taxon>
        <taxon>Bacillales</taxon>
        <taxon>Bacillaceae</taxon>
        <taxon>Bacillus</taxon>
    </lineage>
</organism>
<sequence length="84" mass="9984">MIAPNFAGYLLSKGLTNRGEKRLIKDIEDTVNNEFNRKFDNTEVDSNYFIEFLQQSKTVETIIQRVFYAYNTTKEDYQDIFKKN</sequence>
<reference evidence="1 2" key="1">
    <citation type="submission" date="2019-12" db="EMBL/GenBank/DDBJ databases">
        <title>Full genome sequence of a Bacillus safensis strain isolated from commercially available natto in Indonesia.</title>
        <authorList>
            <person name="Yoshida M."/>
            <person name="Uomi M."/>
            <person name="Waturangi D."/>
            <person name="Ekaputri J.J."/>
            <person name="Setiamarga D.H.E."/>
        </authorList>
    </citation>
    <scope>NUCLEOTIDE SEQUENCE [LARGE SCALE GENOMIC DNA]</scope>
    <source>
        <strain evidence="1 2">IDN1</strain>
    </source>
</reference>